<dbReference type="Proteomes" id="UP001301924">
    <property type="component" value="Segment"/>
</dbReference>
<accession>A0AA96Q2F8</accession>
<evidence type="ECO:0000313" key="3">
    <source>
        <dbReference type="Proteomes" id="UP001301924"/>
    </source>
</evidence>
<evidence type="ECO:0000313" key="2">
    <source>
        <dbReference type="EMBL" id="WNV48167.1"/>
    </source>
</evidence>
<protein>
    <submittedName>
        <fullName evidence="2">Plestin 1</fullName>
    </submittedName>
</protein>
<name>A0AA96Q2F8_9CAUD</name>
<feature type="compositionally biased region" description="Polar residues" evidence="1">
    <location>
        <begin position="169"/>
        <end position="178"/>
    </location>
</feature>
<keyword evidence="3" id="KW-1185">Reference proteome</keyword>
<gene>
    <name evidence="2" type="ORF">Ql52_gp031</name>
</gene>
<organism evidence="2 3">
    <name type="scientific">Caulobacter phage Quill_5.2</name>
    <dbReference type="NCBI Taxonomy" id="3075108"/>
    <lineage>
        <taxon>Viruses</taxon>
        <taxon>Duplodnaviria</taxon>
        <taxon>Heunggongvirae</taxon>
        <taxon>Uroviricota</taxon>
        <taxon>Caudoviricetes</taxon>
        <taxon>Autographivirales</taxon>
        <taxon>Autonotataviridae</taxon>
        <taxon>Lullwatervirus</taxon>
        <taxon>Lullwatervirus quill52</taxon>
    </lineage>
</organism>
<proteinExistence type="predicted"/>
<evidence type="ECO:0000256" key="1">
    <source>
        <dbReference type="SAM" id="MobiDB-lite"/>
    </source>
</evidence>
<reference evidence="3" key="1">
    <citation type="journal article" date="2024" name="Viruses">
        <title>New Genera and Species of Caulobacter and Brevundimonas Bacteriophages Provide Insights into Phage Genome Evolution.</title>
        <authorList>
            <person name="Ely B."/>
            <person name="Hils M."/>
            <person name="Clarke A."/>
            <person name="Albert M."/>
            <person name="Holness N."/>
            <person name="Lenski J."/>
            <person name="Mohammadi T."/>
        </authorList>
    </citation>
    <scope>NUCLEOTIDE SEQUENCE [LARGE SCALE GENOMIC DNA]</scope>
</reference>
<dbReference type="EMBL" id="OR260090">
    <property type="protein sequence ID" value="WNV48167.1"/>
    <property type="molecule type" value="Genomic_DNA"/>
</dbReference>
<feature type="region of interest" description="Disordered" evidence="1">
    <location>
        <begin position="169"/>
        <end position="196"/>
    </location>
</feature>
<sequence length="206" mass="22104">MGSSSKGAKAQANATLTAANMQAENDTKIAQMNKEASDNQAAAIKYAADQQVLAAQQQAAQIKEQSDAQVLAAQQQTQAIKDQAAQQASQFQLQIEYQSQMAEKQDKQYTEQMAFQKEQAAAAAAAAAQAAQAARDQAKGSQMQMEAQIAQKIAGDKAAEILAEKPQSVEVTLQSDNPDPSEVDPQTGRRRNPRAAFQYNYAGLQL</sequence>